<accession>A0A0F9GMZ3</accession>
<protein>
    <submittedName>
        <fullName evidence="2">Uncharacterized protein</fullName>
    </submittedName>
</protein>
<reference evidence="2" key="1">
    <citation type="journal article" date="2015" name="Nature">
        <title>Complex archaea that bridge the gap between prokaryotes and eukaryotes.</title>
        <authorList>
            <person name="Spang A."/>
            <person name="Saw J.H."/>
            <person name="Jorgensen S.L."/>
            <person name="Zaremba-Niedzwiedzka K."/>
            <person name="Martijn J."/>
            <person name="Lind A.E."/>
            <person name="van Eijk R."/>
            <person name="Schleper C."/>
            <person name="Guy L."/>
            <person name="Ettema T.J."/>
        </authorList>
    </citation>
    <scope>NUCLEOTIDE SEQUENCE</scope>
</reference>
<sequence length="66" mass="7753">MSNSIIFGLCSLAILFFFWLCGAYLFMDWVWFKPWEWNVYERVSLFFALALAFALGSFPITGRDEP</sequence>
<proteinExistence type="predicted"/>
<dbReference type="EMBL" id="LAZR01027819">
    <property type="protein sequence ID" value="KKL64512.1"/>
    <property type="molecule type" value="Genomic_DNA"/>
</dbReference>
<feature type="transmembrane region" description="Helical" evidence="1">
    <location>
        <begin position="6"/>
        <end position="27"/>
    </location>
</feature>
<gene>
    <name evidence="2" type="ORF">LCGC14_2164280</name>
</gene>
<evidence type="ECO:0000256" key="1">
    <source>
        <dbReference type="SAM" id="Phobius"/>
    </source>
</evidence>
<keyword evidence="1" id="KW-1133">Transmembrane helix</keyword>
<dbReference type="AlphaFoldDB" id="A0A0F9GMZ3"/>
<feature type="transmembrane region" description="Helical" evidence="1">
    <location>
        <begin position="39"/>
        <end position="60"/>
    </location>
</feature>
<evidence type="ECO:0000313" key="2">
    <source>
        <dbReference type="EMBL" id="KKL64512.1"/>
    </source>
</evidence>
<name>A0A0F9GMZ3_9ZZZZ</name>
<keyword evidence="1" id="KW-0812">Transmembrane</keyword>
<organism evidence="2">
    <name type="scientific">marine sediment metagenome</name>
    <dbReference type="NCBI Taxonomy" id="412755"/>
    <lineage>
        <taxon>unclassified sequences</taxon>
        <taxon>metagenomes</taxon>
        <taxon>ecological metagenomes</taxon>
    </lineage>
</organism>
<comment type="caution">
    <text evidence="2">The sequence shown here is derived from an EMBL/GenBank/DDBJ whole genome shotgun (WGS) entry which is preliminary data.</text>
</comment>
<keyword evidence="1" id="KW-0472">Membrane</keyword>